<evidence type="ECO:0000256" key="7">
    <source>
        <dbReference type="ARBA" id="ARBA00022989"/>
    </source>
</evidence>
<evidence type="ECO:0000256" key="4">
    <source>
        <dbReference type="ARBA" id="ARBA00022448"/>
    </source>
</evidence>
<feature type="transmembrane region" description="Helical" evidence="9">
    <location>
        <begin position="12"/>
        <end position="33"/>
    </location>
</feature>
<sequence>MKPGLAEGTLIAIFALSSWINVNSLWVEVPIFIQNLPEAWSLPSYLSIIIQASNIFPFVYVLYAKRTSKSGQIPRSRLIFLVLFVTLLSCLSLIWTWQKTVANKSIALFVISFFMSGASCISQVLYLPFMANFDANFMPAFYIGEGLSGLLPSLLSLVQGVGEKSGCVNFTTPDNKTGIKPVYDRPKFSVEVFLGVETSLIGISLFSFVLLSYRLSKRKGHLQNDLSSSEQSLLEKDVEIVEDNEPKKIYFCILFVIGFFSNGLLTATQSYSSLPYGDTVYSLANRLSILINPLSCFALFFLRLPLSIIYCCLLIAGGCTTYQLVLAFYSPNPPITGIIGSILVVSDRYK</sequence>
<evidence type="ECO:0000256" key="8">
    <source>
        <dbReference type="ARBA" id="ARBA00023136"/>
    </source>
</evidence>
<feature type="transmembrane region" description="Helical" evidence="9">
    <location>
        <begin position="76"/>
        <end position="95"/>
    </location>
</feature>
<protein>
    <recommendedName>
        <fullName evidence="9">Riboflavin transporter</fullName>
    </recommendedName>
</protein>
<comment type="subcellular location">
    <subcellularLocation>
        <location evidence="2 9">Cell membrane</location>
        <topology evidence="2 9">Multi-pass membrane protein</topology>
    </subcellularLocation>
</comment>
<dbReference type="GO" id="GO:0032217">
    <property type="term" value="F:riboflavin transmembrane transporter activity"/>
    <property type="evidence" value="ECO:0007669"/>
    <property type="project" value="UniProtKB-UniRule"/>
</dbReference>
<dbReference type="Proteomes" id="UP000549394">
    <property type="component" value="Unassembled WGS sequence"/>
</dbReference>
<keyword evidence="7 9" id="KW-1133">Transmembrane helix</keyword>
<comment type="caution">
    <text evidence="9">Lacks conserved residue(s) required for the propagation of feature annotation.</text>
</comment>
<dbReference type="Pfam" id="PF06237">
    <property type="entry name" value="SLC52_ribofla_tr"/>
    <property type="match status" value="1"/>
</dbReference>
<feature type="transmembrane region" description="Helical" evidence="9">
    <location>
        <begin position="45"/>
        <end position="64"/>
    </location>
</feature>
<evidence type="ECO:0000256" key="5">
    <source>
        <dbReference type="ARBA" id="ARBA00022475"/>
    </source>
</evidence>
<dbReference type="GO" id="GO:0005886">
    <property type="term" value="C:plasma membrane"/>
    <property type="evidence" value="ECO:0007669"/>
    <property type="project" value="UniProtKB-SubCell"/>
</dbReference>
<keyword evidence="4 9" id="KW-0813">Transport</keyword>
<dbReference type="PANTHER" id="PTHR12929:SF10">
    <property type="entry name" value="RIBOFLAVIN TRANSPORTER"/>
    <property type="match status" value="1"/>
</dbReference>
<keyword evidence="8 9" id="KW-0472">Membrane</keyword>
<comment type="similarity">
    <text evidence="3 9">Belongs to the riboflavin transporter family.</text>
</comment>
<name>A0A7I8VQT0_9ANNE</name>
<evidence type="ECO:0000256" key="2">
    <source>
        <dbReference type="ARBA" id="ARBA00004651"/>
    </source>
</evidence>
<dbReference type="InterPro" id="IPR009357">
    <property type="entry name" value="Riboflavin_transptr"/>
</dbReference>
<dbReference type="OrthoDB" id="9995836at2759"/>
<keyword evidence="5 9" id="KW-1003">Cell membrane</keyword>
<accession>A0A7I8VQT0</accession>
<proteinExistence type="inferred from homology"/>
<dbReference type="PANTHER" id="PTHR12929">
    <property type="entry name" value="SOLUTE CARRIER FAMILY 52"/>
    <property type="match status" value="1"/>
</dbReference>
<evidence type="ECO:0000313" key="10">
    <source>
        <dbReference type="EMBL" id="CAD5118095.1"/>
    </source>
</evidence>
<evidence type="ECO:0000313" key="11">
    <source>
        <dbReference type="Proteomes" id="UP000549394"/>
    </source>
</evidence>
<comment type="catalytic activity">
    <reaction evidence="1 9">
        <text>riboflavin(in) = riboflavin(out)</text>
        <dbReference type="Rhea" id="RHEA:35015"/>
        <dbReference type="ChEBI" id="CHEBI:57986"/>
    </reaction>
</comment>
<organism evidence="10 11">
    <name type="scientific">Dimorphilus gyrociliatus</name>
    <dbReference type="NCBI Taxonomy" id="2664684"/>
    <lineage>
        <taxon>Eukaryota</taxon>
        <taxon>Metazoa</taxon>
        <taxon>Spiralia</taxon>
        <taxon>Lophotrochozoa</taxon>
        <taxon>Annelida</taxon>
        <taxon>Polychaeta</taxon>
        <taxon>Polychaeta incertae sedis</taxon>
        <taxon>Dinophilidae</taxon>
        <taxon>Dimorphilus</taxon>
    </lineage>
</organism>
<keyword evidence="11" id="KW-1185">Reference proteome</keyword>
<gene>
    <name evidence="10" type="ORF">DGYR_LOCUS6530</name>
</gene>
<dbReference type="AlphaFoldDB" id="A0A7I8VQT0"/>
<keyword evidence="6 9" id="KW-0812">Transmembrane</keyword>
<feature type="transmembrane region" description="Helical" evidence="9">
    <location>
        <begin position="141"/>
        <end position="161"/>
    </location>
</feature>
<comment type="function">
    <text evidence="9">Plasma membrane transporter mediating the uptake by cells of the water soluble vitamin B2/riboflavin that plays a key role in biochemical oxidation-reduction reactions of the carbohydrate, lipid, and amino acid metabolism.</text>
</comment>
<reference evidence="10 11" key="1">
    <citation type="submission" date="2020-08" db="EMBL/GenBank/DDBJ databases">
        <authorList>
            <person name="Hejnol A."/>
        </authorList>
    </citation>
    <scope>NUCLEOTIDE SEQUENCE [LARGE SCALE GENOMIC DNA]</scope>
</reference>
<dbReference type="EMBL" id="CAJFCJ010000008">
    <property type="protein sequence ID" value="CAD5118095.1"/>
    <property type="molecule type" value="Genomic_DNA"/>
</dbReference>
<feature type="transmembrane region" description="Helical" evidence="9">
    <location>
        <begin position="192"/>
        <end position="213"/>
    </location>
</feature>
<evidence type="ECO:0000256" key="1">
    <source>
        <dbReference type="ARBA" id="ARBA00000215"/>
    </source>
</evidence>
<evidence type="ECO:0000256" key="3">
    <source>
        <dbReference type="ARBA" id="ARBA00006366"/>
    </source>
</evidence>
<comment type="caution">
    <text evidence="10">The sequence shown here is derived from an EMBL/GenBank/DDBJ whole genome shotgun (WGS) entry which is preliminary data.</text>
</comment>
<feature type="transmembrane region" description="Helical" evidence="9">
    <location>
        <begin position="249"/>
        <end position="271"/>
    </location>
</feature>
<feature type="transmembrane region" description="Helical" evidence="9">
    <location>
        <begin position="107"/>
        <end position="129"/>
    </location>
</feature>
<evidence type="ECO:0000256" key="6">
    <source>
        <dbReference type="ARBA" id="ARBA00022692"/>
    </source>
</evidence>
<evidence type="ECO:0000256" key="9">
    <source>
        <dbReference type="RuleBase" id="RU368035"/>
    </source>
</evidence>